<keyword evidence="4 8" id="KW-1133">Transmembrane helix</keyword>
<dbReference type="AlphaFoldDB" id="A0A399QXK1"/>
<feature type="signal peptide" evidence="9">
    <location>
        <begin position="1"/>
        <end position="20"/>
    </location>
</feature>
<evidence type="ECO:0000313" key="11">
    <source>
        <dbReference type="Proteomes" id="UP000265431"/>
    </source>
</evidence>
<proteinExistence type="inferred from homology"/>
<comment type="subcellular location">
    <subcellularLocation>
        <location evidence="8">Cell membrane</location>
        <topology evidence="8">Multi-pass membrane protein</topology>
    </subcellularLocation>
</comment>
<dbReference type="EMBL" id="QWGB01000005">
    <property type="protein sequence ID" value="RIJ23856.1"/>
    <property type="molecule type" value="Genomic_DNA"/>
</dbReference>
<keyword evidence="1 8" id="KW-0813">Transport</keyword>
<name>A0A399QXK1_9PROT</name>
<dbReference type="InterPro" id="IPR003810">
    <property type="entry name" value="Mntp/YtaF"/>
</dbReference>
<evidence type="ECO:0000256" key="1">
    <source>
        <dbReference type="ARBA" id="ARBA00022448"/>
    </source>
</evidence>
<evidence type="ECO:0000256" key="2">
    <source>
        <dbReference type="ARBA" id="ARBA00022475"/>
    </source>
</evidence>
<organism evidence="10 11">
    <name type="scientific">Henriciella barbarensis</name>
    <dbReference type="NCBI Taxonomy" id="86342"/>
    <lineage>
        <taxon>Bacteria</taxon>
        <taxon>Pseudomonadati</taxon>
        <taxon>Pseudomonadota</taxon>
        <taxon>Alphaproteobacteria</taxon>
        <taxon>Hyphomonadales</taxon>
        <taxon>Hyphomonadaceae</taxon>
        <taxon>Henriciella</taxon>
    </lineage>
</organism>
<feature type="transmembrane region" description="Helical" evidence="8">
    <location>
        <begin position="114"/>
        <end position="135"/>
    </location>
</feature>
<keyword evidence="9" id="KW-0732">Signal</keyword>
<feature type="chain" id="PRO_5017235100" description="Putative manganese efflux pump MntP" evidence="9">
    <location>
        <begin position="21"/>
        <end position="199"/>
    </location>
</feature>
<dbReference type="PANTHER" id="PTHR35529:SF1">
    <property type="entry name" value="MANGANESE EFFLUX PUMP MNTP-RELATED"/>
    <property type="match status" value="1"/>
</dbReference>
<evidence type="ECO:0000256" key="6">
    <source>
        <dbReference type="ARBA" id="ARBA00023136"/>
    </source>
</evidence>
<keyword evidence="2 8" id="KW-1003">Cell membrane</keyword>
<dbReference type="HAMAP" id="MF_01521">
    <property type="entry name" value="MntP_pump"/>
    <property type="match status" value="1"/>
</dbReference>
<evidence type="ECO:0000313" key="10">
    <source>
        <dbReference type="EMBL" id="RIJ23856.1"/>
    </source>
</evidence>
<reference evidence="10 11" key="1">
    <citation type="submission" date="2018-08" db="EMBL/GenBank/DDBJ databases">
        <title>Henriciella mobilis sp. nov., isolated from seawater.</title>
        <authorList>
            <person name="Cheng H."/>
            <person name="Wu Y.-H."/>
            <person name="Xu X.-W."/>
            <person name="Guo L.-L."/>
        </authorList>
    </citation>
    <scope>NUCLEOTIDE SEQUENCE [LARGE SCALE GENOMIC DNA]</scope>
    <source>
        <strain evidence="10 11">CCUG66934</strain>
    </source>
</reference>
<sequence>MSGTFTLIALAFGLSVDAFAAALGKGTGERTSTFSSALRIGFVFAAMEAIMPVVGYLIGMALSAWVAGVDHWIAFVLLSLVGLHMIWQAFKEEPETIEDHAETAANGPIRGPRWIHLGLAAVATSIDATVVGVSLAMVGTNLVLACFIIFVVTLVMCTMGALIGRKAGDWLGHWAEVAGGIVLIIIGALILTQHLSQGI</sequence>
<dbReference type="PANTHER" id="PTHR35529">
    <property type="entry name" value="MANGANESE EFFLUX PUMP MNTP-RELATED"/>
    <property type="match status" value="1"/>
</dbReference>
<feature type="transmembrane region" description="Helical" evidence="8">
    <location>
        <begin position="142"/>
        <end position="164"/>
    </location>
</feature>
<dbReference type="InterPro" id="IPR022929">
    <property type="entry name" value="Put_MntP"/>
</dbReference>
<protein>
    <recommendedName>
        <fullName evidence="8">Putative manganese efflux pump MntP</fullName>
    </recommendedName>
</protein>
<evidence type="ECO:0000256" key="5">
    <source>
        <dbReference type="ARBA" id="ARBA00023065"/>
    </source>
</evidence>
<evidence type="ECO:0000256" key="9">
    <source>
        <dbReference type="SAM" id="SignalP"/>
    </source>
</evidence>
<feature type="transmembrane region" description="Helical" evidence="8">
    <location>
        <begin position="170"/>
        <end position="191"/>
    </location>
</feature>
<comment type="caution">
    <text evidence="10">The sequence shown here is derived from an EMBL/GenBank/DDBJ whole genome shotgun (WGS) entry which is preliminary data.</text>
</comment>
<evidence type="ECO:0000256" key="8">
    <source>
        <dbReference type="HAMAP-Rule" id="MF_01521"/>
    </source>
</evidence>
<dbReference type="GO" id="GO:0005886">
    <property type="term" value="C:plasma membrane"/>
    <property type="evidence" value="ECO:0007669"/>
    <property type="project" value="UniProtKB-SubCell"/>
</dbReference>
<evidence type="ECO:0000256" key="7">
    <source>
        <dbReference type="ARBA" id="ARBA00023211"/>
    </source>
</evidence>
<comment type="function">
    <text evidence="8">Probably functions as a manganese efflux pump.</text>
</comment>
<dbReference type="GO" id="GO:0005384">
    <property type="term" value="F:manganese ion transmembrane transporter activity"/>
    <property type="evidence" value="ECO:0007669"/>
    <property type="project" value="UniProtKB-UniRule"/>
</dbReference>
<comment type="similarity">
    <text evidence="8">Belongs to the MntP (TC 9.B.29) family.</text>
</comment>
<keyword evidence="6 8" id="KW-0472">Membrane</keyword>
<evidence type="ECO:0000256" key="3">
    <source>
        <dbReference type="ARBA" id="ARBA00022692"/>
    </source>
</evidence>
<keyword evidence="11" id="KW-1185">Reference proteome</keyword>
<keyword evidence="5 8" id="KW-0406">Ion transport</keyword>
<dbReference type="OrthoDB" id="9811590at2"/>
<gene>
    <name evidence="8" type="primary">mntP</name>
    <name evidence="10" type="ORF">D1224_06270</name>
</gene>
<feature type="transmembrane region" description="Helical" evidence="8">
    <location>
        <begin position="36"/>
        <end position="59"/>
    </location>
</feature>
<accession>A0A399QXK1</accession>
<feature type="transmembrane region" description="Helical" evidence="8">
    <location>
        <begin position="71"/>
        <end position="90"/>
    </location>
</feature>
<dbReference type="Pfam" id="PF02659">
    <property type="entry name" value="Mntp"/>
    <property type="match status" value="1"/>
</dbReference>
<dbReference type="Proteomes" id="UP000265431">
    <property type="component" value="Unassembled WGS sequence"/>
</dbReference>
<evidence type="ECO:0000256" key="4">
    <source>
        <dbReference type="ARBA" id="ARBA00022989"/>
    </source>
</evidence>
<keyword evidence="7 8" id="KW-0464">Manganese</keyword>
<dbReference type="RefSeq" id="WP_119379045.1">
    <property type="nucleotide sequence ID" value="NZ_QWGB01000005.1"/>
</dbReference>
<keyword evidence="3 8" id="KW-0812">Transmembrane</keyword>